<dbReference type="Proteomes" id="UP000886818">
    <property type="component" value="Chromosome"/>
</dbReference>
<feature type="transmembrane region" description="Helical" evidence="1">
    <location>
        <begin position="37"/>
        <end position="56"/>
    </location>
</feature>
<evidence type="ECO:0000256" key="1">
    <source>
        <dbReference type="SAM" id="Phobius"/>
    </source>
</evidence>
<keyword evidence="1" id="KW-1133">Transmembrane helix</keyword>
<sequence>MKSIKSIPYIVIIVSIFISTTIAMIQNISFSAYLKRTICFYLIIFLSAKCCIYYISKAKELSSNKNIIDMVIPPEEIEVGTDKDEVEDDFIPLDLEKHQLDTNINES</sequence>
<accession>A0ABX8RAN4</accession>
<dbReference type="RefSeq" id="WP_218282821.1">
    <property type="nucleotide sequence ID" value="NZ_CP078093.1"/>
</dbReference>
<keyword evidence="3" id="KW-1185">Reference proteome</keyword>
<dbReference type="EMBL" id="CP078093">
    <property type="protein sequence ID" value="QXM06124.1"/>
    <property type="molecule type" value="Genomic_DNA"/>
</dbReference>
<organism evidence="2 3">
    <name type="scientific">Crassaminicella indica</name>
    <dbReference type="NCBI Taxonomy" id="2855394"/>
    <lineage>
        <taxon>Bacteria</taxon>
        <taxon>Bacillati</taxon>
        <taxon>Bacillota</taxon>
        <taxon>Clostridia</taxon>
        <taxon>Eubacteriales</taxon>
        <taxon>Clostridiaceae</taxon>
        <taxon>Crassaminicella</taxon>
    </lineage>
</organism>
<keyword evidence="1" id="KW-0812">Transmembrane</keyword>
<protein>
    <submittedName>
        <fullName evidence="2">Uncharacterized protein</fullName>
    </submittedName>
</protein>
<evidence type="ECO:0000313" key="2">
    <source>
        <dbReference type="EMBL" id="QXM06124.1"/>
    </source>
</evidence>
<gene>
    <name evidence="2" type="ORF">KVH43_12345</name>
</gene>
<name>A0ABX8RAN4_9CLOT</name>
<evidence type="ECO:0000313" key="3">
    <source>
        <dbReference type="Proteomes" id="UP000886818"/>
    </source>
</evidence>
<proteinExistence type="predicted"/>
<feature type="transmembrane region" description="Helical" evidence="1">
    <location>
        <begin position="6"/>
        <end position="25"/>
    </location>
</feature>
<keyword evidence="1" id="KW-0472">Membrane</keyword>
<reference evidence="2" key="1">
    <citation type="submission" date="2021-07" db="EMBL/GenBank/DDBJ databases">
        <title>Complete genome sequence of Crassaminicella sp. 143-21, isolated from a deep-sea hydrothermal vent.</title>
        <authorList>
            <person name="Li X."/>
        </authorList>
    </citation>
    <scope>NUCLEOTIDE SEQUENCE</scope>
    <source>
        <strain evidence="2">143-21</strain>
    </source>
</reference>